<dbReference type="PROSITE" id="PS50926">
    <property type="entry name" value="TRAM"/>
    <property type="match status" value="1"/>
</dbReference>
<evidence type="ECO:0000256" key="10">
    <source>
        <dbReference type="ARBA" id="ARBA00022989"/>
    </source>
</evidence>
<evidence type="ECO:0000259" key="16">
    <source>
        <dbReference type="PROSITE" id="PS50926"/>
    </source>
</evidence>
<dbReference type="GO" id="GO:0005789">
    <property type="term" value="C:endoplasmic reticulum membrane"/>
    <property type="evidence" value="ECO:0007669"/>
    <property type="project" value="UniProtKB-SubCell"/>
</dbReference>
<keyword evidence="10 15" id="KW-1133">Transmembrane helix</keyword>
<evidence type="ECO:0000256" key="1">
    <source>
        <dbReference type="ARBA" id="ARBA00002399"/>
    </source>
</evidence>
<keyword evidence="5 15" id="KW-0808">Transferase</keyword>
<organism evidence="19 20">
    <name type="scientific">Eublepharis macularius</name>
    <name type="common">Leopard gecko</name>
    <name type="synonym">Cyrtodactylus macularius</name>
    <dbReference type="NCBI Taxonomy" id="481883"/>
    <lineage>
        <taxon>Eukaryota</taxon>
        <taxon>Metazoa</taxon>
        <taxon>Chordata</taxon>
        <taxon>Craniata</taxon>
        <taxon>Vertebrata</taxon>
        <taxon>Euteleostomi</taxon>
        <taxon>Lepidosauria</taxon>
        <taxon>Squamata</taxon>
        <taxon>Bifurcata</taxon>
        <taxon>Gekkota</taxon>
        <taxon>Eublepharidae</taxon>
        <taxon>Eublepharinae</taxon>
        <taxon>Eublepharis</taxon>
    </lineage>
</organism>
<evidence type="ECO:0000256" key="9">
    <source>
        <dbReference type="ARBA" id="ARBA00022723"/>
    </source>
</evidence>
<dbReference type="InterPro" id="IPR006466">
    <property type="entry name" value="MiaB-like_arc_euk"/>
</dbReference>
<dbReference type="GO" id="GO:0046872">
    <property type="term" value="F:metal ion binding"/>
    <property type="evidence" value="ECO:0007669"/>
    <property type="project" value="UniProtKB-UniRule"/>
</dbReference>
<keyword evidence="8 15" id="KW-0819">tRNA processing</keyword>
<dbReference type="SFLD" id="SFLDS00029">
    <property type="entry name" value="Radical_SAM"/>
    <property type="match status" value="1"/>
</dbReference>
<comment type="cofactor">
    <cofactor evidence="15">
        <name>[4Fe-4S] cluster</name>
        <dbReference type="ChEBI" id="CHEBI:49883"/>
    </cofactor>
    <text evidence="15">Binds 1 or 2 [4Fe-4S] cluster. One cluster is coordinated with 3 cysteines and an exchangeable S-adenosyl-L-methionine.</text>
</comment>
<dbReference type="InterPro" id="IPR038135">
    <property type="entry name" value="Methylthiotransferase_N_sf"/>
</dbReference>
<dbReference type="EC" id="2.8.4.5" evidence="15"/>
<dbReference type="Pfam" id="PF01938">
    <property type="entry name" value="TRAM"/>
    <property type="match status" value="1"/>
</dbReference>
<name>A0AA97JNA8_EUBMA</name>
<dbReference type="CTD" id="54901"/>
<evidence type="ECO:0000259" key="18">
    <source>
        <dbReference type="PROSITE" id="PS51918"/>
    </source>
</evidence>
<keyword evidence="19" id="KW-1185">Reference proteome</keyword>
<dbReference type="GO" id="GO:0035598">
    <property type="term" value="F:tRNA (N(6)-L-threonylcarbamoyladenosine(37)-C(2))-methylthiotransferase activity"/>
    <property type="evidence" value="ECO:0007669"/>
    <property type="project" value="UniProtKB-UniRule"/>
</dbReference>
<accession>A0AA97JNA8</accession>
<keyword evidence="6 15" id="KW-0949">S-adenosyl-L-methionine</keyword>
<evidence type="ECO:0000313" key="19">
    <source>
        <dbReference type="Proteomes" id="UP001190640"/>
    </source>
</evidence>
<evidence type="ECO:0000256" key="11">
    <source>
        <dbReference type="ARBA" id="ARBA00023004"/>
    </source>
</evidence>
<dbReference type="SFLD" id="SFLDG01082">
    <property type="entry name" value="B12-binding_domain_containing"/>
    <property type="match status" value="1"/>
</dbReference>
<dbReference type="PANTHER" id="PTHR11918:SF45">
    <property type="entry name" value="THREONYLCARBAMOYLADENOSINE TRNA METHYLTHIOTRANSFERASE"/>
    <property type="match status" value="1"/>
</dbReference>
<dbReference type="InterPro" id="IPR058240">
    <property type="entry name" value="rSAM_sf"/>
</dbReference>
<feature type="domain" description="MTTase N-terminal" evidence="17">
    <location>
        <begin position="62"/>
        <end position="170"/>
    </location>
</feature>
<keyword evidence="15" id="KW-0256">Endoplasmic reticulum</keyword>
<dbReference type="InterPro" id="IPR020612">
    <property type="entry name" value="Methylthiotransferase_CS"/>
</dbReference>
<dbReference type="InterPro" id="IPR007197">
    <property type="entry name" value="rSAM"/>
</dbReference>
<keyword evidence="11 15" id="KW-0408">Iron</keyword>
<dbReference type="InterPro" id="IPR006638">
    <property type="entry name" value="Elp3/MiaA/NifB-like_rSAM"/>
</dbReference>
<feature type="domain" description="TRAM" evidence="16">
    <location>
        <begin position="429"/>
        <end position="491"/>
    </location>
</feature>
<dbReference type="FunFam" id="3.40.50.12160:FF:000005">
    <property type="entry name" value="threonylcarbamoyladenosine tRNA methylthiotransferase isoform X1"/>
    <property type="match status" value="1"/>
</dbReference>
<dbReference type="PROSITE" id="PS51918">
    <property type="entry name" value="RADICAL_SAM"/>
    <property type="match status" value="1"/>
</dbReference>
<keyword evidence="9 15" id="KW-0479">Metal-binding</keyword>
<dbReference type="NCBIfam" id="TIGR00089">
    <property type="entry name" value="MiaB/RimO family radical SAM methylthiotransferase"/>
    <property type="match status" value="1"/>
</dbReference>
<reference evidence="20 21" key="1">
    <citation type="submission" date="2025-04" db="UniProtKB">
        <authorList>
            <consortium name="RefSeq"/>
        </authorList>
    </citation>
    <scope>IDENTIFICATION</scope>
    <source>
        <tissue evidence="20 21">Blood</tissue>
    </source>
</reference>
<keyword evidence="4 15" id="KW-0004">4Fe-4S</keyword>
<dbReference type="CDD" id="cd01335">
    <property type="entry name" value="Radical_SAM"/>
    <property type="match status" value="1"/>
</dbReference>
<dbReference type="GeneID" id="129333656"/>
<evidence type="ECO:0000256" key="3">
    <source>
        <dbReference type="ARBA" id="ARBA00008616"/>
    </source>
</evidence>
<dbReference type="AlphaFoldDB" id="A0AA97JNA8"/>
<feature type="domain" description="Radical SAM core" evidence="18">
    <location>
        <begin position="198"/>
        <end position="429"/>
    </location>
</feature>
<dbReference type="PANTHER" id="PTHR11918">
    <property type="entry name" value="RADICAL SAM PROTEINS"/>
    <property type="match status" value="1"/>
</dbReference>
<evidence type="ECO:0000256" key="6">
    <source>
        <dbReference type="ARBA" id="ARBA00022691"/>
    </source>
</evidence>
<comment type="subcellular location">
    <subcellularLocation>
        <location evidence="15">Endoplasmic reticulum membrane</location>
        <topology evidence="15">Single-pass membrane protein</topology>
    </subcellularLocation>
    <subcellularLocation>
        <location evidence="2">Membrane</location>
        <topology evidence="2">Single-pass membrane protein</topology>
    </subcellularLocation>
</comment>
<dbReference type="Gene3D" id="3.80.30.20">
    <property type="entry name" value="tm_1862 like domain"/>
    <property type="match status" value="1"/>
</dbReference>
<dbReference type="NCBIfam" id="TIGR01578">
    <property type="entry name" value="MiaB-like-B"/>
    <property type="match status" value="1"/>
</dbReference>
<proteinExistence type="inferred from homology"/>
<comment type="similarity">
    <text evidence="3 15">Belongs to the methylthiotransferase family. CDKAL1 subfamily.</text>
</comment>
<comment type="function">
    <text evidence="1 15">Catalyzes the methylthiolation of N6-threonylcarbamoyladenosine (t(6)A), leading to the formation of 2-methylthio-N6-threonylcarbamoyladenosine (ms(2)t(6)A) at position 37 in tRNAs that read codons beginning with adenine.</text>
</comment>
<dbReference type="Gene3D" id="3.40.50.12160">
    <property type="entry name" value="Methylthiotransferase, N-terminal domain"/>
    <property type="match status" value="1"/>
</dbReference>
<dbReference type="Pfam" id="PF00919">
    <property type="entry name" value="UPF0004"/>
    <property type="match status" value="1"/>
</dbReference>
<evidence type="ECO:0000256" key="15">
    <source>
        <dbReference type="RuleBase" id="RU368081"/>
    </source>
</evidence>
<dbReference type="RefSeq" id="XP_054841449.1">
    <property type="nucleotide sequence ID" value="XM_054985474.1"/>
</dbReference>
<evidence type="ECO:0000256" key="14">
    <source>
        <dbReference type="ARBA" id="ARBA00051661"/>
    </source>
</evidence>
<comment type="catalytic activity">
    <reaction evidence="14 15">
        <text>N(6)-L-threonylcarbamoyladenosine(37) in tRNA + (sulfur carrier)-SH + AH2 + 2 S-adenosyl-L-methionine = 2-methylsulfanyl-N(6)-L-threonylcarbamoyladenosine(37) in tRNA + (sulfur carrier)-H + 5'-deoxyadenosine + L-methionine + A + S-adenosyl-L-homocysteine + 2 H(+)</text>
        <dbReference type="Rhea" id="RHEA:37075"/>
        <dbReference type="Rhea" id="RHEA-COMP:10163"/>
        <dbReference type="Rhea" id="RHEA-COMP:11092"/>
        <dbReference type="Rhea" id="RHEA-COMP:14737"/>
        <dbReference type="Rhea" id="RHEA-COMP:14739"/>
        <dbReference type="ChEBI" id="CHEBI:13193"/>
        <dbReference type="ChEBI" id="CHEBI:15378"/>
        <dbReference type="ChEBI" id="CHEBI:17319"/>
        <dbReference type="ChEBI" id="CHEBI:17499"/>
        <dbReference type="ChEBI" id="CHEBI:29917"/>
        <dbReference type="ChEBI" id="CHEBI:57844"/>
        <dbReference type="ChEBI" id="CHEBI:57856"/>
        <dbReference type="ChEBI" id="CHEBI:59789"/>
        <dbReference type="ChEBI" id="CHEBI:64428"/>
        <dbReference type="ChEBI" id="CHEBI:74418"/>
        <dbReference type="ChEBI" id="CHEBI:74420"/>
        <dbReference type="EC" id="2.8.4.5"/>
    </reaction>
</comment>
<dbReference type="InterPro" id="IPR013848">
    <property type="entry name" value="Methylthiotransferase_N"/>
</dbReference>
<dbReference type="SUPFAM" id="SSF102114">
    <property type="entry name" value="Radical SAM enzymes"/>
    <property type="match status" value="1"/>
</dbReference>
<dbReference type="RefSeq" id="XP_054841448.1">
    <property type="nucleotide sequence ID" value="XM_054985473.1"/>
</dbReference>
<evidence type="ECO:0000256" key="7">
    <source>
        <dbReference type="ARBA" id="ARBA00022692"/>
    </source>
</evidence>
<dbReference type="SMART" id="SM00729">
    <property type="entry name" value="Elp3"/>
    <property type="match status" value="1"/>
</dbReference>
<feature type="transmembrane region" description="Helical" evidence="15">
    <location>
        <begin position="555"/>
        <end position="574"/>
    </location>
</feature>
<gene>
    <name evidence="20 21" type="primary">CDKAL1</name>
</gene>
<keyword evidence="12 15" id="KW-0411">Iron-sulfur</keyword>
<keyword evidence="13 15" id="KW-0472">Membrane</keyword>
<dbReference type="PROSITE" id="PS01278">
    <property type="entry name" value="MTTASE_RADICAL"/>
    <property type="match status" value="1"/>
</dbReference>
<dbReference type="Proteomes" id="UP001190640">
    <property type="component" value="Chromosome 7"/>
</dbReference>
<evidence type="ECO:0000313" key="21">
    <source>
        <dbReference type="RefSeq" id="XP_054841449.1"/>
    </source>
</evidence>
<evidence type="ECO:0000256" key="4">
    <source>
        <dbReference type="ARBA" id="ARBA00022485"/>
    </source>
</evidence>
<dbReference type="KEGG" id="emc:129333656"/>
<evidence type="ECO:0000256" key="13">
    <source>
        <dbReference type="ARBA" id="ARBA00023136"/>
    </source>
</evidence>
<dbReference type="InterPro" id="IPR002792">
    <property type="entry name" value="TRAM_dom"/>
</dbReference>
<dbReference type="PROSITE" id="PS51449">
    <property type="entry name" value="MTTASE_N"/>
    <property type="match status" value="1"/>
</dbReference>
<dbReference type="GO" id="GO:0051539">
    <property type="term" value="F:4 iron, 4 sulfur cluster binding"/>
    <property type="evidence" value="ECO:0007669"/>
    <property type="project" value="UniProtKB-UniRule"/>
</dbReference>
<dbReference type="FunFam" id="3.80.30.20:FF:000002">
    <property type="entry name" value="threonylcarbamoyladenosine tRNA methylthiotransferase isoform X2"/>
    <property type="match status" value="1"/>
</dbReference>
<evidence type="ECO:0000259" key="17">
    <source>
        <dbReference type="PROSITE" id="PS51449"/>
    </source>
</evidence>
<evidence type="ECO:0000256" key="12">
    <source>
        <dbReference type="ARBA" id="ARBA00023014"/>
    </source>
</evidence>
<evidence type="ECO:0000256" key="8">
    <source>
        <dbReference type="ARBA" id="ARBA00022694"/>
    </source>
</evidence>
<dbReference type="InterPro" id="IPR023404">
    <property type="entry name" value="rSAM_horseshoe"/>
</dbReference>
<evidence type="ECO:0000313" key="20">
    <source>
        <dbReference type="RefSeq" id="XP_054841448.1"/>
    </source>
</evidence>
<evidence type="ECO:0000256" key="2">
    <source>
        <dbReference type="ARBA" id="ARBA00004167"/>
    </source>
</evidence>
<protein>
    <recommendedName>
        <fullName evidence="15">tRNA-t(6)A37 methylthiotransferase</fullName>
        <ecNumber evidence="15">2.8.4.5</ecNumber>
    </recommendedName>
</protein>
<keyword evidence="7 15" id="KW-0812">Transmembrane</keyword>
<dbReference type="InterPro" id="IPR005839">
    <property type="entry name" value="Methylthiotransferase"/>
</dbReference>
<dbReference type="Pfam" id="PF04055">
    <property type="entry name" value="Radical_SAM"/>
    <property type="match status" value="1"/>
</dbReference>
<sequence>MPAVCDSLLEDIEDIVSAQDPKPHDQHFRRRNIIPKVRKRNSQKNVEANDDPPNDSVIPGVQKIWIRTWGCSHNNSDGEYMAGQLAAYGYKITENASEADLWLLNSCTVKNPAEDHFRNSIKKAQEGKKKVVLAGCVPQAQPRQEYLQGLSIIGVQQIDRVVEVVEETIKGHSVRLLGQKKDNGKRLGGARLDLPKIRKNPLIEIISINTGCLNACTYCKTKHARGDLASYPIQELVDRAEQSFQEGVCEIWLTSEDTGAYGRDIGTDLPTLLWKLVEVIPEGAMLRLGMTNPPYILEHLEEMAKILNHPRVYAFLHVPVQTASDSILMDMKREYCVADFERVVDFLKEKVPGITIATDIICGFPGETDDDFQETMKLVEKYKFPSLFINQFYPRPGTPAAKMHQVPAQIKKQRTKELSSLFHSYNPYDHKIGEKQKVLVTEESFDSKFYVAHNQFYEQVLVPKNPEFMGKMVEVDIYEAGKHFMRGQPVPDTSVFSPSITRPLAKGEISGLTEEFRHALENGSESKTCPSAEKQKVPLSHRVAMRLLWQQGENALKMLSLSMALLAVLIAFYYGGV</sequence>
<evidence type="ECO:0000256" key="5">
    <source>
        <dbReference type="ARBA" id="ARBA00022679"/>
    </source>
</evidence>